<dbReference type="HOGENOM" id="CLU_363935_0_0_1"/>
<dbReference type="Gene3D" id="3.40.50.300">
    <property type="entry name" value="P-loop containing nucleotide triphosphate hydrolases"/>
    <property type="match status" value="1"/>
</dbReference>
<comment type="catalytic activity">
    <reaction evidence="4">
        <text>Couples ATP hydrolysis with the unwinding of duplex DNA by translocating in the 3'-5' direction.</text>
        <dbReference type="EC" id="5.6.2.4"/>
    </reaction>
</comment>
<evidence type="ECO:0000256" key="4">
    <source>
        <dbReference type="ARBA" id="ARBA00034617"/>
    </source>
</evidence>
<reference evidence="8 9" key="1">
    <citation type="journal article" date="2010" name="Genome Biol.">
        <title>A first genome assembly of the barley fungal pathogen Pyrenophora teres f. teres.</title>
        <authorList>
            <person name="Ellwood S.R."/>
            <person name="Liu Z."/>
            <person name="Syme R.A."/>
            <person name="Lai Z."/>
            <person name="Hane J.K."/>
            <person name="Keiper F."/>
            <person name="Moffat C.S."/>
            <person name="Oliver R.P."/>
            <person name="Friesen T.L."/>
        </authorList>
    </citation>
    <scope>NUCLEOTIDE SEQUENCE [LARGE SCALE GENOMIC DNA]</scope>
    <source>
        <strain evidence="8 9">0-1</strain>
    </source>
</reference>
<gene>
    <name evidence="8" type="ORF">PTT_09791</name>
</gene>
<feature type="non-terminal residue" evidence="8">
    <location>
        <position position="1"/>
    </location>
</feature>
<accession>E3RMS3</accession>
<dbReference type="STRING" id="861557.E3RMS3"/>
<proteinExistence type="inferred from homology"/>
<evidence type="ECO:0000313" key="8">
    <source>
        <dbReference type="EMBL" id="EFQ92976.1"/>
    </source>
</evidence>
<dbReference type="OrthoDB" id="3943268at2759"/>
<name>E3RMS3_PYRTT</name>
<dbReference type="GO" id="GO:0005694">
    <property type="term" value="C:chromosome"/>
    <property type="evidence" value="ECO:0007669"/>
    <property type="project" value="TreeGrafter"/>
</dbReference>
<feature type="region of interest" description="Disordered" evidence="6">
    <location>
        <begin position="51"/>
        <end position="92"/>
    </location>
</feature>
<dbReference type="Pfam" id="PF00270">
    <property type="entry name" value="DEAD"/>
    <property type="match status" value="1"/>
</dbReference>
<keyword evidence="2" id="KW-0238">DNA-binding</keyword>
<dbReference type="EC" id="5.6.2.4" evidence="5"/>
<evidence type="ECO:0000256" key="5">
    <source>
        <dbReference type="ARBA" id="ARBA00034808"/>
    </source>
</evidence>
<dbReference type="SUPFAM" id="SSF52540">
    <property type="entry name" value="P-loop containing nucleoside triphosphate hydrolases"/>
    <property type="match status" value="1"/>
</dbReference>
<dbReference type="GO" id="GO:0000724">
    <property type="term" value="P:double-strand break repair via homologous recombination"/>
    <property type="evidence" value="ECO:0007669"/>
    <property type="project" value="TreeGrafter"/>
</dbReference>
<dbReference type="Proteomes" id="UP000001067">
    <property type="component" value="Unassembled WGS sequence"/>
</dbReference>
<evidence type="ECO:0000256" key="3">
    <source>
        <dbReference type="ARBA" id="ARBA00023235"/>
    </source>
</evidence>
<sequence>PDQRPLARLQNPESQATYVSYVVRFVCFYLRLIADEESRMNAYLARRDRAVDSASDEDAGTDSEYDDEDAASSNDNDSVTPQRRIRRTAPADKMKDARELFTWKGDQKALARELWLTLGSGDEEAFQTTALLNSLASFILTGYSSDEFSSGLVQYLGVLGIDTQTNRLRTAKNYSYMLAGVVYCVRVLAVEKLLPAVERDEETEEDRDAFLELRKKYLADGSYSPMSAMLSLLAYGKHAALNEGNAGNAYWSPDKKTFYLNGRPIVVERFCKMAQSMEAELEESFWQMCWVDDPASRLTVNLAQIQDDMTFTTRGWSFVTAPSNGLSDGLAWMLQRARSTEGGMRLQTSDGQWRGKKVREYLRQLDRFLELMLGCVHIECGQPARGSEILTMRHRNGLLQDRNVFVVGGALMTVVRYHKSQSQWDKPKVVPRFLPPRLGQIMALYLSYLQPFREYLVVNVLSGGLSDYVWSNKEGAWDTDRLTRVLKRETGKRLGVALHTLDYRHTAVGIGRVKVGESFARGYQDEIGEIDEAEVDDDEDLLELQNSRSTVIGVGNYSVSLDIVKHLSARSIDAFRALSTAWHRVLGVDGQTEAPEELGRRQKRRMRESMSGLVMLPKEKAVLVEDARAAAVQRALQQVLGKQDVGFRSMEQEQALYAVLDKVTPLVVVLPTGGGKSLLFTLPACIEENGVTVVVVPYRALIEDLVSRIGAAAAGGGGRVSFAVHSTALAGQSAQGEELAATWMPDCIANRNAAAGAGGGAGGKHASA</sequence>
<dbReference type="PANTHER" id="PTHR13710:SF105">
    <property type="entry name" value="ATP-DEPENDENT DNA HELICASE Q1"/>
    <property type="match status" value="1"/>
</dbReference>
<protein>
    <recommendedName>
        <fullName evidence="5">DNA 3'-5' helicase</fullName>
        <ecNumber evidence="5">5.6.2.4</ecNumber>
    </recommendedName>
</protein>
<keyword evidence="3" id="KW-0413">Isomerase</keyword>
<evidence type="ECO:0000256" key="1">
    <source>
        <dbReference type="ARBA" id="ARBA00005446"/>
    </source>
</evidence>
<dbReference type="InterPro" id="IPR027417">
    <property type="entry name" value="P-loop_NTPase"/>
</dbReference>
<dbReference type="AlphaFoldDB" id="E3RMS3"/>
<dbReference type="GO" id="GO:0043138">
    <property type="term" value="F:3'-5' DNA helicase activity"/>
    <property type="evidence" value="ECO:0007669"/>
    <property type="project" value="UniProtKB-EC"/>
</dbReference>
<dbReference type="InterPro" id="IPR011545">
    <property type="entry name" value="DEAD/DEAH_box_helicase_dom"/>
</dbReference>
<dbReference type="GO" id="GO:0005524">
    <property type="term" value="F:ATP binding"/>
    <property type="evidence" value="ECO:0007669"/>
    <property type="project" value="InterPro"/>
</dbReference>
<feature type="domain" description="DEAD/DEAH-box helicase" evidence="7">
    <location>
        <begin position="652"/>
        <end position="726"/>
    </location>
</feature>
<evidence type="ECO:0000256" key="6">
    <source>
        <dbReference type="SAM" id="MobiDB-lite"/>
    </source>
</evidence>
<dbReference type="GO" id="GO:0009378">
    <property type="term" value="F:four-way junction helicase activity"/>
    <property type="evidence" value="ECO:0007669"/>
    <property type="project" value="TreeGrafter"/>
</dbReference>
<dbReference type="GO" id="GO:0003677">
    <property type="term" value="F:DNA binding"/>
    <property type="evidence" value="ECO:0007669"/>
    <property type="project" value="UniProtKB-KW"/>
</dbReference>
<dbReference type="EMBL" id="GL534069">
    <property type="protein sequence ID" value="EFQ92976.1"/>
    <property type="molecule type" value="Genomic_DNA"/>
</dbReference>
<dbReference type="eggNOG" id="KOG0351">
    <property type="taxonomic scope" value="Eukaryota"/>
</dbReference>
<evidence type="ECO:0000259" key="7">
    <source>
        <dbReference type="Pfam" id="PF00270"/>
    </source>
</evidence>
<keyword evidence="9" id="KW-1185">Reference proteome</keyword>
<dbReference type="KEGG" id="pte:PTT_09791"/>
<evidence type="ECO:0000256" key="2">
    <source>
        <dbReference type="ARBA" id="ARBA00023125"/>
    </source>
</evidence>
<feature type="compositionally biased region" description="Acidic residues" evidence="6">
    <location>
        <begin position="54"/>
        <end position="70"/>
    </location>
</feature>
<organism evidence="9">
    <name type="scientific">Pyrenophora teres f. teres (strain 0-1)</name>
    <name type="common">Barley net blotch fungus</name>
    <name type="synonym">Drechslera teres f. teres</name>
    <dbReference type="NCBI Taxonomy" id="861557"/>
    <lineage>
        <taxon>Eukaryota</taxon>
        <taxon>Fungi</taxon>
        <taxon>Dikarya</taxon>
        <taxon>Ascomycota</taxon>
        <taxon>Pezizomycotina</taxon>
        <taxon>Dothideomycetes</taxon>
        <taxon>Pleosporomycetidae</taxon>
        <taxon>Pleosporales</taxon>
        <taxon>Pleosporineae</taxon>
        <taxon>Pleosporaceae</taxon>
        <taxon>Pyrenophora</taxon>
    </lineage>
</organism>
<evidence type="ECO:0000313" key="9">
    <source>
        <dbReference type="Proteomes" id="UP000001067"/>
    </source>
</evidence>
<dbReference type="GO" id="GO:0005737">
    <property type="term" value="C:cytoplasm"/>
    <property type="evidence" value="ECO:0007669"/>
    <property type="project" value="TreeGrafter"/>
</dbReference>
<dbReference type="PANTHER" id="PTHR13710">
    <property type="entry name" value="DNA HELICASE RECQ FAMILY MEMBER"/>
    <property type="match status" value="1"/>
</dbReference>
<comment type="similarity">
    <text evidence="1">Belongs to the helicase family. RecQ subfamily.</text>
</comment>